<organism evidence="1 2">
    <name type="scientific">Candidatus Collierbacteria bacterium GW2011_GWA1_44_12</name>
    <dbReference type="NCBI Taxonomy" id="1618376"/>
    <lineage>
        <taxon>Bacteria</taxon>
        <taxon>Candidatus Collieribacteriota</taxon>
    </lineage>
</organism>
<gene>
    <name evidence="1" type="ORF">UW23_C0032G0017</name>
</gene>
<proteinExistence type="predicted"/>
<accession>A0A0G1GJD8</accession>
<sequence length="73" mass="8533">MWYGLVPMEHRWHYTKNNLPKLLVENGFDVKKVIHSNMWYSLPGYKGLIIKIILHIADITNSGDLITVIARKK</sequence>
<dbReference type="AlphaFoldDB" id="A0A0G1GJD8"/>
<comment type="caution">
    <text evidence="1">The sequence shown here is derived from an EMBL/GenBank/DDBJ whole genome shotgun (WGS) entry which is preliminary data.</text>
</comment>
<dbReference type="EMBL" id="LCHN01000032">
    <property type="protein sequence ID" value="KKT34655.1"/>
    <property type="molecule type" value="Genomic_DNA"/>
</dbReference>
<reference evidence="1 2" key="1">
    <citation type="journal article" date="2015" name="Nature">
        <title>rRNA introns, odd ribosomes, and small enigmatic genomes across a large radiation of phyla.</title>
        <authorList>
            <person name="Brown C.T."/>
            <person name="Hug L.A."/>
            <person name="Thomas B.C."/>
            <person name="Sharon I."/>
            <person name="Castelle C.J."/>
            <person name="Singh A."/>
            <person name="Wilkins M.J."/>
            <person name="Williams K.H."/>
            <person name="Banfield J.F."/>
        </authorList>
    </citation>
    <scope>NUCLEOTIDE SEQUENCE [LARGE SCALE GENOMIC DNA]</scope>
</reference>
<name>A0A0G1GJD8_9BACT</name>
<evidence type="ECO:0000313" key="2">
    <source>
        <dbReference type="Proteomes" id="UP000034069"/>
    </source>
</evidence>
<dbReference type="Proteomes" id="UP000034069">
    <property type="component" value="Unassembled WGS sequence"/>
</dbReference>
<protein>
    <submittedName>
        <fullName evidence="1">Uncharacterized protein</fullName>
    </submittedName>
</protein>
<evidence type="ECO:0000313" key="1">
    <source>
        <dbReference type="EMBL" id="KKT34655.1"/>
    </source>
</evidence>